<evidence type="ECO:0000256" key="3">
    <source>
        <dbReference type="ARBA" id="ARBA00023136"/>
    </source>
</evidence>
<accession>A0A3B1AI77</accession>
<evidence type="ECO:0000256" key="6">
    <source>
        <dbReference type="ARBA" id="ARBA00023316"/>
    </source>
</evidence>
<dbReference type="GO" id="GO:0071555">
    <property type="term" value="P:cell wall organization"/>
    <property type="evidence" value="ECO:0007669"/>
    <property type="project" value="UniProtKB-KW"/>
</dbReference>
<gene>
    <name evidence="8" type="ORF">MNBD_GAMMA26-1624</name>
</gene>
<evidence type="ECO:0000256" key="5">
    <source>
        <dbReference type="ARBA" id="ARBA00023239"/>
    </source>
</evidence>
<dbReference type="InterPro" id="IPR023346">
    <property type="entry name" value="Lysozyme-like_dom_sf"/>
</dbReference>
<dbReference type="InterPro" id="IPR008258">
    <property type="entry name" value="Transglycosylase_SLT_dom_1"/>
</dbReference>
<comment type="subcellular location">
    <subcellularLocation>
        <location evidence="1">Cell outer membrane</location>
        <topology evidence="1">Peripheral membrane protein</topology>
    </subcellularLocation>
</comment>
<dbReference type="PANTHER" id="PTHR35936:SF32">
    <property type="entry name" value="MEMBRANE-BOUND LYTIC MUREIN TRANSGLYCOSYLASE F"/>
    <property type="match status" value="1"/>
</dbReference>
<dbReference type="AlphaFoldDB" id="A0A3B1AI77"/>
<dbReference type="Pfam" id="PF01464">
    <property type="entry name" value="SLT"/>
    <property type="match status" value="1"/>
</dbReference>
<dbReference type="SMART" id="SM00062">
    <property type="entry name" value="PBPb"/>
    <property type="match status" value="1"/>
</dbReference>
<organism evidence="8">
    <name type="scientific">hydrothermal vent metagenome</name>
    <dbReference type="NCBI Taxonomy" id="652676"/>
    <lineage>
        <taxon>unclassified sequences</taxon>
        <taxon>metagenomes</taxon>
        <taxon>ecological metagenomes</taxon>
    </lineage>
</organism>
<dbReference type="InterPro" id="IPR001638">
    <property type="entry name" value="Solute-binding_3/MltF_N"/>
</dbReference>
<dbReference type="GO" id="GO:0009253">
    <property type="term" value="P:peptidoglycan catabolic process"/>
    <property type="evidence" value="ECO:0007669"/>
    <property type="project" value="TreeGrafter"/>
</dbReference>
<keyword evidence="3" id="KW-0472">Membrane</keyword>
<dbReference type="PROSITE" id="PS51257">
    <property type="entry name" value="PROKAR_LIPOPROTEIN"/>
    <property type="match status" value="1"/>
</dbReference>
<evidence type="ECO:0000256" key="2">
    <source>
        <dbReference type="ARBA" id="ARBA00022729"/>
    </source>
</evidence>
<dbReference type="HAMAP" id="MF_02016">
    <property type="entry name" value="MltF"/>
    <property type="match status" value="1"/>
</dbReference>
<evidence type="ECO:0000256" key="4">
    <source>
        <dbReference type="ARBA" id="ARBA00023237"/>
    </source>
</evidence>
<dbReference type="CDD" id="cd13403">
    <property type="entry name" value="MLTF-like"/>
    <property type="match status" value="1"/>
</dbReference>
<keyword evidence="2" id="KW-0732">Signal</keyword>
<evidence type="ECO:0000259" key="7">
    <source>
        <dbReference type="SMART" id="SM00062"/>
    </source>
</evidence>
<dbReference type="GO" id="GO:0009279">
    <property type="term" value="C:cell outer membrane"/>
    <property type="evidence" value="ECO:0007669"/>
    <property type="project" value="UniProtKB-SubCell"/>
</dbReference>
<keyword evidence="6" id="KW-0961">Cell wall biogenesis/degradation</keyword>
<dbReference type="PANTHER" id="PTHR35936">
    <property type="entry name" value="MEMBRANE-BOUND LYTIC MUREIN TRANSGLYCOSYLASE F"/>
    <property type="match status" value="1"/>
</dbReference>
<sequence>MRLLTIILASTLLAACSKLEPLLDQIKRQGELLVVTRNSPTTYYEGPDGLTGLEYDLVQLFAKRLGVKVRYIIPDSFTEILPMIARREAHLAAAGLTMTEARESQVRFGPSYQEITQQLIYRIGTYRPRNITDTVGTTLEIIAGSSHEETLIKLKKIHPELEWEARNDVESEELLYLLREQVIDYTIADSNEAALNRRYYQELKPAIDLTAPQPLAWAFPHSQDSSLYNEALAFFKQIQQEGTLKQLVERHYGHVEKLNFVDKRTFKRHIASRLPKFKDLFMQAAEETGIDWKLLAAIGYQESHWNPKAKSPTGVRGLMMLTLATAKQLGIKSRLDPKESILGGSRYINALKKKIPERIEDPDRLWMALAGYNLGFGHLEDARILTQKRGGNPDKWVEIKQTLPLLINKKWYKKTRYGYARGHEAITYVDSIRSYYDILTWLESKKNKKSAVKKLAPLTVAPAVL</sequence>
<protein>
    <submittedName>
        <fullName evidence="8">Membrane-bound lytic murein transglycosylase F</fullName>
    </submittedName>
</protein>
<evidence type="ECO:0000256" key="1">
    <source>
        <dbReference type="ARBA" id="ARBA00004339"/>
    </source>
</evidence>
<keyword evidence="5" id="KW-0456">Lyase</keyword>
<name>A0A3B1AI77_9ZZZZ</name>
<dbReference type="InterPro" id="IPR023703">
    <property type="entry name" value="MltF"/>
</dbReference>
<dbReference type="GO" id="GO:0008933">
    <property type="term" value="F:peptidoglycan lytic transglycosylase activity"/>
    <property type="evidence" value="ECO:0007669"/>
    <property type="project" value="InterPro"/>
</dbReference>
<dbReference type="EMBL" id="UOFX01000006">
    <property type="protein sequence ID" value="VAX05586.1"/>
    <property type="molecule type" value="Genomic_DNA"/>
</dbReference>
<dbReference type="PROSITE" id="PS00922">
    <property type="entry name" value="TRANSGLYCOSYLASE"/>
    <property type="match status" value="1"/>
</dbReference>
<dbReference type="NCBIfam" id="NF008112">
    <property type="entry name" value="PRK10859.1"/>
    <property type="match status" value="1"/>
</dbReference>
<keyword evidence="4" id="KW-0998">Cell outer membrane</keyword>
<dbReference type="CDD" id="cd01009">
    <property type="entry name" value="PBP2_YfhD_N"/>
    <property type="match status" value="1"/>
</dbReference>
<dbReference type="Pfam" id="PF00497">
    <property type="entry name" value="SBP_bac_3"/>
    <property type="match status" value="1"/>
</dbReference>
<dbReference type="SUPFAM" id="SSF53850">
    <property type="entry name" value="Periplasmic binding protein-like II"/>
    <property type="match status" value="1"/>
</dbReference>
<reference evidence="8" key="1">
    <citation type="submission" date="2018-06" db="EMBL/GenBank/DDBJ databases">
        <authorList>
            <person name="Zhirakovskaya E."/>
        </authorList>
    </citation>
    <scope>NUCLEOTIDE SEQUENCE</scope>
</reference>
<evidence type="ECO:0000313" key="8">
    <source>
        <dbReference type="EMBL" id="VAX05586.1"/>
    </source>
</evidence>
<dbReference type="Gene3D" id="3.40.190.10">
    <property type="entry name" value="Periplasmic binding protein-like II"/>
    <property type="match status" value="2"/>
</dbReference>
<dbReference type="Gene3D" id="1.10.530.10">
    <property type="match status" value="1"/>
</dbReference>
<proteinExistence type="inferred from homology"/>
<dbReference type="SUPFAM" id="SSF53955">
    <property type="entry name" value="Lysozyme-like"/>
    <property type="match status" value="1"/>
</dbReference>
<dbReference type="InterPro" id="IPR000189">
    <property type="entry name" value="Transglyc_AS"/>
</dbReference>
<feature type="domain" description="Solute-binding protein family 3/N-terminal" evidence="7">
    <location>
        <begin position="31"/>
        <end position="255"/>
    </location>
</feature>